<evidence type="ECO:0008006" key="6">
    <source>
        <dbReference type="Google" id="ProtNLM"/>
    </source>
</evidence>
<keyword evidence="3" id="KW-1133">Transmembrane helix</keyword>
<feature type="compositionally biased region" description="Basic residues" evidence="2">
    <location>
        <begin position="283"/>
        <end position="296"/>
    </location>
</feature>
<proteinExistence type="predicted"/>
<feature type="transmembrane region" description="Helical" evidence="3">
    <location>
        <begin position="337"/>
        <end position="355"/>
    </location>
</feature>
<protein>
    <recommendedName>
        <fullName evidence="6">Large Ala/Glu-rich protein</fullName>
    </recommendedName>
</protein>
<reference evidence="4" key="1">
    <citation type="journal article" date="2014" name="Int. J. Syst. Evol. Microbiol.">
        <title>Complete genome sequence of Corynebacterium casei LMG S-19264T (=DSM 44701T), isolated from a smear-ripened cheese.</title>
        <authorList>
            <consortium name="US DOE Joint Genome Institute (JGI-PGF)"/>
            <person name="Walter F."/>
            <person name="Albersmeier A."/>
            <person name="Kalinowski J."/>
            <person name="Ruckert C."/>
        </authorList>
    </citation>
    <scope>NUCLEOTIDE SEQUENCE</scope>
    <source>
        <strain evidence="4">JCM 4122</strain>
    </source>
</reference>
<feature type="coiled-coil region" evidence="1">
    <location>
        <begin position="75"/>
        <end position="106"/>
    </location>
</feature>
<feature type="transmembrane region" description="Helical" evidence="3">
    <location>
        <begin position="367"/>
        <end position="390"/>
    </location>
</feature>
<keyword evidence="1" id="KW-0175">Coiled coil</keyword>
<feature type="compositionally biased region" description="Pro residues" evidence="2">
    <location>
        <begin position="604"/>
        <end position="618"/>
    </location>
</feature>
<feature type="compositionally biased region" description="Basic residues" evidence="2">
    <location>
        <begin position="1"/>
        <end position="11"/>
    </location>
</feature>
<dbReference type="RefSeq" id="WP_190044204.1">
    <property type="nucleotide sequence ID" value="NZ_BNBE01000003.1"/>
</dbReference>
<feature type="transmembrane region" description="Helical" evidence="3">
    <location>
        <begin position="402"/>
        <end position="420"/>
    </location>
</feature>
<comment type="caution">
    <text evidence="4">The sequence shown here is derived from an EMBL/GenBank/DDBJ whole genome shotgun (WGS) entry which is preliminary data.</text>
</comment>
<evidence type="ECO:0000256" key="3">
    <source>
        <dbReference type="SAM" id="Phobius"/>
    </source>
</evidence>
<name>A0A919BVU8_STRFL</name>
<dbReference type="Proteomes" id="UP000632849">
    <property type="component" value="Unassembled WGS sequence"/>
</dbReference>
<keyword evidence="5" id="KW-1185">Reference proteome</keyword>
<feature type="transmembrane region" description="Helical" evidence="3">
    <location>
        <begin position="432"/>
        <end position="450"/>
    </location>
</feature>
<dbReference type="EMBL" id="BNBE01000003">
    <property type="protein sequence ID" value="GHG22865.1"/>
    <property type="molecule type" value="Genomic_DNA"/>
</dbReference>
<sequence length="746" mass="80545">MSRSRRRRRQPPRSGPPAPEPRPADAASPATAADTLETLAVLADARDRAADIVDLAEEKSRGCEAYAQEKAAVLLEAAEAQAAHIQAEAERRADALQDRAREAGAALVGDAAAQAEAAKAAADRQAAAILAATEAEGRAALEEATAHACRLREEAQLAADKEVTDARLRAEQLTRAARRDAEAADARLRAAETEAKRIRSEATSAADELRRQAAAGIRADRERATRDVEELRTTAAATVASAEERAATVAEKAAAREAAAMEKEEAAEQLLRQAQQAWERARSRAARRQERKRLRQQGRFQRATERREHKQAAGRPTFARRLAHGRRWVREMVRNQARRGLVAGPILAPMAVAWWSQTDYAKEAFGWWTVFALGFAAAWELTTAFTGWMYHQARQQGDAGTIYRIMTWVFASGAAAMNYAHHCGPGGRPTQASVAFATMSVVGMVLWELYASLVHRQYLREQGLVSRPRPKIGLIRWVRFPVRSWTAWSLTIDNAALSTLERAWNAAGAELADRNALRSGTALHRIVIPRVPTDGLRSGAGPGAVPSFRTVWSAPGGTPPGTWVHWSGTRQAPETVPHAAHSGAGWNDSLVPPGHPEVEQGIPGAPPVPPRTGPPRSAPPGTGAEHSPPGAAAPERTAERGVERGAATPERAQNAPGGADRIDPGARNGRERTSGAERDKNEVVLEDKERAAVERLLARNQPLSKRSISDEVRSSGETIADVRALTIANYLNAKAKDQLSQDLAGV</sequence>
<evidence type="ECO:0000256" key="1">
    <source>
        <dbReference type="SAM" id="Coils"/>
    </source>
</evidence>
<feature type="region of interest" description="Disordered" evidence="2">
    <location>
        <begin position="572"/>
        <end position="686"/>
    </location>
</feature>
<feature type="region of interest" description="Disordered" evidence="2">
    <location>
        <begin position="1"/>
        <end position="31"/>
    </location>
</feature>
<evidence type="ECO:0000313" key="5">
    <source>
        <dbReference type="Proteomes" id="UP000632849"/>
    </source>
</evidence>
<keyword evidence="3" id="KW-0812">Transmembrane</keyword>
<feature type="region of interest" description="Disordered" evidence="2">
    <location>
        <begin position="283"/>
        <end position="315"/>
    </location>
</feature>
<gene>
    <name evidence="4" type="ORF">GCM10017667_68600</name>
</gene>
<dbReference type="AlphaFoldDB" id="A0A919BVU8"/>
<accession>A0A919BVU8</accession>
<evidence type="ECO:0000256" key="2">
    <source>
        <dbReference type="SAM" id="MobiDB-lite"/>
    </source>
</evidence>
<reference evidence="4" key="2">
    <citation type="submission" date="2020-09" db="EMBL/GenBank/DDBJ databases">
        <authorList>
            <person name="Sun Q."/>
            <person name="Ohkuma M."/>
        </authorList>
    </citation>
    <scope>NUCLEOTIDE SEQUENCE</scope>
    <source>
        <strain evidence="4">JCM 4122</strain>
    </source>
</reference>
<keyword evidence="3" id="KW-0472">Membrane</keyword>
<feature type="compositionally biased region" description="Basic and acidic residues" evidence="2">
    <location>
        <begin position="660"/>
        <end position="686"/>
    </location>
</feature>
<feature type="compositionally biased region" description="Basic and acidic residues" evidence="2">
    <location>
        <begin position="302"/>
        <end position="311"/>
    </location>
</feature>
<evidence type="ECO:0000313" key="4">
    <source>
        <dbReference type="EMBL" id="GHG22865.1"/>
    </source>
</evidence>
<organism evidence="4 5">
    <name type="scientific">Streptomyces filamentosus</name>
    <name type="common">Streptomyces roseosporus</name>
    <dbReference type="NCBI Taxonomy" id="67294"/>
    <lineage>
        <taxon>Bacteria</taxon>
        <taxon>Bacillati</taxon>
        <taxon>Actinomycetota</taxon>
        <taxon>Actinomycetes</taxon>
        <taxon>Kitasatosporales</taxon>
        <taxon>Streptomycetaceae</taxon>
        <taxon>Streptomyces</taxon>
    </lineage>
</organism>